<dbReference type="NCBIfam" id="NF001140">
    <property type="entry name" value="PRK00147.1"/>
    <property type="match status" value="1"/>
</dbReference>
<dbReference type="NCBIfam" id="TIGR00113">
    <property type="entry name" value="queA"/>
    <property type="match status" value="1"/>
</dbReference>
<evidence type="ECO:0000313" key="14">
    <source>
        <dbReference type="EMBL" id="GGJ92559.1"/>
    </source>
</evidence>
<evidence type="ECO:0000256" key="5">
    <source>
        <dbReference type="ARBA" id="ARBA00022679"/>
    </source>
</evidence>
<dbReference type="InterPro" id="IPR042119">
    <property type="entry name" value="QueA_dom2"/>
</dbReference>
<comment type="catalytic activity">
    <reaction evidence="8 13">
        <text>7-aminomethyl-7-carbaguanosine(34) in tRNA + S-adenosyl-L-methionine = epoxyqueuosine(34) in tRNA + adenine + L-methionine + 2 H(+)</text>
        <dbReference type="Rhea" id="RHEA:32155"/>
        <dbReference type="Rhea" id="RHEA-COMP:10342"/>
        <dbReference type="Rhea" id="RHEA-COMP:18582"/>
        <dbReference type="ChEBI" id="CHEBI:15378"/>
        <dbReference type="ChEBI" id="CHEBI:16708"/>
        <dbReference type="ChEBI" id="CHEBI:57844"/>
        <dbReference type="ChEBI" id="CHEBI:59789"/>
        <dbReference type="ChEBI" id="CHEBI:82833"/>
        <dbReference type="ChEBI" id="CHEBI:194443"/>
        <dbReference type="EC" id="2.4.99.17"/>
    </reaction>
</comment>
<keyword evidence="5 13" id="KW-0808">Transferase</keyword>
<dbReference type="FunFam" id="2.40.10.240:FF:000001">
    <property type="entry name" value="S-adenosylmethionine:tRNA ribosyltransferase-isomerase"/>
    <property type="match status" value="1"/>
</dbReference>
<dbReference type="AlphaFoldDB" id="A0A917PUR2"/>
<evidence type="ECO:0000256" key="8">
    <source>
        <dbReference type="ARBA" id="ARBA00052751"/>
    </source>
</evidence>
<keyword evidence="15" id="KW-1185">Reference proteome</keyword>
<dbReference type="HAMAP" id="MF_00113">
    <property type="entry name" value="QueA"/>
    <property type="match status" value="1"/>
</dbReference>
<dbReference type="GO" id="GO:0008616">
    <property type="term" value="P:tRNA queuosine(34) biosynthetic process"/>
    <property type="evidence" value="ECO:0007669"/>
    <property type="project" value="UniProtKB-UniRule"/>
</dbReference>
<evidence type="ECO:0000256" key="12">
    <source>
        <dbReference type="ARBA" id="ARBA00076160"/>
    </source>
</evidence>
<evidence type="ECO:0000256" key="1">
    <source>
        <dbReference type="ARBA" id="ARBA00004496"/>
    </source>
</evidence>
<dbReference type="Gene3D" id="3.40.1780.10">
    <property type="entry name" value="QueA-like"/>
    <property type="match status" value="1"/>
</dbReference>
<comment type="similarity">
    <text evidence="9 13">Belongs to the QueA family.</text>
</comment>
<dbReference type="PANTHER" id="PTHR30307">
    <property type="entry name" value="S-ADENOSYLMETHIONINE:TRNA RIBOSYLTRANSFERASE-ISOMERASE"/>
    <property type="match status" value="1"/>
</dbReference>
<evidence type="ECO:0000256" key="11">
    <source>
        <dbReference type="ARBA" id="ARBA00069325"/>
    </source>
</evidence>
<keyword evidence="6 13" id="KW-0949">S-adenosyl-L-methionine</keyword>
<dbReference type="Pfam" id="PF02547">
    <property type="entry name" value="Queuosine_synth"/>
    <property type="match status" value="1"/>
</dbReference>
<evidence type="ECO:0000256" key="3">
    <source>
        <dbReference type="ARBA" id="ARBA00011245"/>
    </source>
</evidence>
<dbReference type="GO" id="GO:0005737">
    <property type="term" value="C:cytoplasm"/>
    <property type="evidence" value="ECO:0007669"/>
    <property type="project" value="UniProtKB-SubCell"/>
</dbReference>
<comment type="subunit">
    <text evidence="3 13">Monomer.</text>
</comment>
<dbReference type="Proteomes" id="UP000635983">
    <property type="component" value="Unassembled WGS sequence"/>
</dbReference>
<reference evidence="14" key="2">
    <citation type="submission" date="2020-09" db="EMBL/GenBank/DDBJ databases">
        <authorList>
            <person name="Sun Q."/>
            <person name="Ohkuma M."/>
        </authorList>
    </citation>
    <scope>NUCLEOTIDE SEQUENCE</scope>
    <source>
        <strain evidence="14">JCM 30078</strain>
    </source>
</reference>
<name>A0A917PUR2_9PSED</name>
<reference evidence="14" key="1">
    <citation type="journal article" date="2014" name="Int. J. Syst. Evol. Microbiol.">
        <title>Complete genome sequence of Corynebacterium casei LMG S-19264T (=DSM 44701T), isolated from a smear-ripened cheese.</title>
        <authorList>
            <consortium name="US DOE Joint Genome Institute (JGI-PGF)"/>
            <person name="Walter F."/>
            <person name="Albersmeier A."/>
            <person name="Kalinowski J."/>
            <person name="Ruckert C."/>
        </authorList>
    </citation>
    <scope>NUCLEOTIDE SEQUENCE</scope>
    <source>
        <strain evidence="14">JCM 30078</strain>
    </source>
</reference>
<dbReference type="EC" id="2.4.99.17" evidence="10 13"/>
<evidence type="ECO:0000256" key="4">
    <source>
        <dbReference type="ARBA" id="ARBA00022490"/>
    </source>
</evidence>
<comment type="subcellular location">
    <subcellularLocation>
        <location evidence="1 13">Cytoplasm</location>
    </subcellularLocation>
</comment>
<keyword evidence="7 13" id="KW-0671">Queuosine biosynthesis</keyword>
<evidence type="ECO:0000256" key="2">
    <source>
        <dbReference type="ARBA" id="ARBA00004691"/>
    </source>
</evidence>
<evidence type="ECO:0000313" key="15">
    <source>
        <dbReference type="Proteomes" id="UP000635983"/>
    </source>
</evidence>
<comment type="pathway">
    <text evidence="2 13">tRNA modification; tRNA-queuosine biosynthesis.</text>
</comment>
<dbReference type="Gene3D" id="2.40.10.240">
    <property type="entry name" value="QueA-like"/>
    <property type="match status" value="1"/>
</dbReference>
<evidence type="ECO:0000256" key="13">
    <source>
        <dbReference type="HAMAP-Rule" id="MF_00113"/>
    </source>
</evidence>
<dbReference type="PANTHER" id="PTHR30307:SF0">
    <property type="entry name" value="S-ADENOSYLMETHIONINE:TRNA RIBOSYLTRANSFERASE-ISOMERASE"/>
    <property type="match status" value="1"/>
</dbReference>
<keyword evidence="4 13" id="KW-0963">Cytoplasm</keyword>
<protein>
    <recommendedName>
        <fullName evidence="11 13">S-adenosylmethionine:tRNA ribosyltransferase-isomerase</fullName>
        <ecNumber evidence="10 13">2.4.99.17</ecNumber>
    </recommendedName>
    <alternativeName>
        <fullName evidence="12 13">Queuosine biosynthesis protein QueA</fullName>
    </alternativeName>
</protein>
<dbReference type="InterPro" id="IPR042118">
    <property type="entry name" value="QueA_dom1"/>
</dbReference>
<comment type="function">
    <text evidence="13">Transfers and isomerizes the ribose moiety from AdoMet to the 7-aminomethyl group of 7-deazaguanine (preQ1-tRNA) to give epoxyqueuosine (oQ-tRNA).</text>
</comment>
<evidence type="ECO:0000256" key="9">
    <source>
        <dbReference type="ARBA" id="ARBA00061210"/>
    </source>
</evidence>
<dbReference type="GO" id="GO:0051075">
    <property type="term" value="F:S-adenosylmethionine:tRNA ribosyltransferase-isomerase activity"/>
    <property type="evidence" value="ECO:0007669"/>
    <property type="project" value="UniProtKB-EC"/>
</dbReference>
<gene>
    <name evidence="13 14" type="primary">queA</name>
    <name evidence="14" type="ORF">GCM10009304_17980</name>
</gene>
<dbReference type="FunFam" id="3.40.1780.10:FF:000001">
    <property type="entry name" value="S-adenosylmethionine:tRNA ribosyltransferase-isomerase"/>
    <property type="match status" value="1"/>
</dbReference>
<organism evidence="14 15">
    <name type="scientific">Pseudomonas matsuisoli</name>
    <dbReference type="NCBI Taxonomy" id="1515666"/>
    <lineage>
        <taxon>Bacteria</taxon>
        <taxon>Pseudomonadati</taxon>
        <taxon>Pseudomonadota</taxon>
        <taxon>Gammaproteobacteria</taxon>
        <taxon>Pseudomonadales</taxon>
        <taxon>Pseudomonadaceae</taxon>
        <taxon>Pseudomonas</taxon>
    </lineage>
</organism>
<sequence length="383" mass="42590">MAAEYRDVILPGQRLAWLLSFISGKLSPPCETTSFLMRVSDFHFDLPENLIARHPLAERRASRLLVLDGLDGTTAHRQFADFLEYVRPGDLVVFNNTRVIPARLWGQKASGGKIEILVERVLDTDRVLAHVRASKAPKPGARLLIEGGAEATMVARHDALFELAFDEPVLPMLDRVGHMPLPPYIDRPDDDADRERYQTVYAQRAGAVAAPTAGLHFDEPMLDALQQKGVETAFVTLHVGAGTFQPMRVERVEDHLMHSEWLEVTPEVVAAVAECRARRGRVIAVGTTSVRSLESAAREGVLKPYSGDTDIFIWPGYQFQVVDALVTNFHLPESTLLMLVSAFAGYEQTMAAYQEAVAQQYRFFSYGDAMFITRNPSARGPEV</sequence>
<proteinExistence type="inferred from homology"/>
<accession>A0A917PUR2</accession>
<dbReference type="InterPro" id="IPR036100">
    <property type="entry name" value="QueA_sf"/>
</dbReference>
<dbReference type="InterPro" id="IPR003699">
    <property type="entry name" value="QueA"/>
</dbReference>
<evidence type="ECO:0000256" key="10">
    <source>
        <dbReference type="ARBA" id="ARBA00066503"/>
    </source>
</evidence>
<dbReference type="SUPFAM" id="SSF111337">
    <property type="entry name" value="QueA-like"/>
    <property type="match status" value="1"/>
</dbReference>
<dbReference type="EMBL" id="BMPO01000003">
    <property type="protein sequence ID" value="GGJ92559.1"/>
    <property type="molecule type" value="Genomic_DNA"/>
</dbReference>
<evidence type="ECO:0000256" key="7">
    <source>
        <dbReference type="ARBA" id="ARBA00022785"/>
    </source>
</evidence>
<evidence type="ECO:0000256" key="6">
    <source>
        <dbReference type="ARBA" id="ARBA00022691"/>
    </source>
</evidence>
<comment type="caution">
    <text evidence="14">The sequence shown here is derived from an EMBL/GenBank/DDBJ whole genome shotgun (WGS) entry which is preliminary data.</text>
</comment>